<dbReference type="AlphaFoldDB" id="A0A814VAN7"/>
<dbReference type="PROSITE" id="PS50181">
    <property type="entry name" value="FBOX"/>
    <property type="match status" value="1"/>
</dbReference>
<keyword evidence="4" id="KW-1185">Reference proteome</keyword>
<reference evidence="2" key="1">
    <citation type="submission" date="2021-02" db="EMBL/GenBank/DDBJ databases">
        <authorList>
            <person name="Nowell W R."/>
        </authorList>
    </citation>
    <scope>NUCLEOTIDE SEQUENCE</scope>
</reference>
<evidence type="ECO:0000313" key="5">
    <source>
        <dbReference type="Proteomes" id="UP000663877"/>
    </source>
</evidence>
<feature type="domain" description="F-box" evidence="1">
    <location>
        <begin position="1"/>
        <end position="51"/>
    </location>
</feature>
<dbReference type="Proteomes" id="UP000663877">
    <property type="component" value="Unassembled WGS sequence"/>
</dbReference>
<protein>
    <recommendedName>
        <fullName evidence="1">F-box domain-containing protein</fullName>
    </recommendedName>
</protein>
<dbReference type="SUPFAM" id="SSF52047">
    <property type="entry name" value="RNI-like"/>
    <property type="match status" value="1"/>
</dbReference>
<evidence type="ECO:0000313" key="2">
    <source>
        <dbReference type="EMBL" id="CAF1182845.1"/>
    </source>
</evidence>
<proteinExistence type="predicted"/>
<comment type="caution">
    <text evidence="2">The sequence shown here is derived from an EMBL/GenBank/DDBJ whole genome shotgun (WGS) entry which is preliminary data.</text>
</comment>
<dbReference type="EMBL" id="CAJNOI010000206">
    <property type="protein sequence ID" value="CAF1182845.1"/>
    <property type="molecule type" value="Genomic_DNA"/>
</dbReference>
<gene>
    <name evidence="2" type="ORF">BJG266_LOCUS25869</name>
    <name evidence="3" type="ORF">QVE165_LOCUS49896</name>
</gene>
<accession>A0A814VAN7</accession>
<evidence type="ECO:0000313" key="3">
    <source>
        <dbReference type="EMBL" id="CAF1579984.1"/>
    </source>
</evidence>
<dbReference type="Gene3D" id="3.80.10.10">
    <property type="entry name" value="Ribonuclease Inhibitor"/>
    <property type="match status" value="1"/>
</dbReference>
<dbReference type="InterPro" id="IPR001810">
    <property type="entry name" value="F-box_dom"/>
</dbReference>
<evidence type="ECO:0000259" key="1">
    <source>
        <dbReference type="PROSITE" id="PS50181"/>
    </source>
</evidence>
<name>A0A814VAN7_9BILA</name>
<dbReference type="InterPro" id="IPR032675">
    <property type="entry name" value="LRR_dom_sf"/>
</dbReference>
<dbReference type="OrthoDB" id="10022832at2759"/>
<dbReference type="EMBL" id="CAJNOM010000938">
    <property type="protein sequence ID" value="CAF1579984.1"/>
    <property type="molecule type" value="Genomic_DNA"/>
</dbReference>
<sequence>MTKFEFLPNETLLEFFGYLNGIDIYYAFSGLNNRFNQLIRNIPLHANFQNVKSEVFNQFCTQMLLYPSIKDQIVSLNLSDIIGTRGQAQAFLSMFQLNEFSHLRSLTLVEIVSIDGEEMKSMLESLSNLKHLVIRKCYFSEDIQTVIMESTVKMLTVSMLYYDSMFIDKTIPITHLTVSESCELETLYEFFRGIPLLKYLKIERLSDDDYNGFNHLDYLNDQAVCLRQLIIHNKDWFQPDLYELIFRQTPNLKILTFSVTYTEHGIFLPEQNKIDIVGADLWEKMITVLIPQLKVFEFVFEISFYDLCQDKVLKQFKLFQTDFWLKQHQWYTVCEYGDKSAVIYTIPYCLNYIRLESDININCDASINKSKLHDNITHLNFCVKRVNREMPHYLSNIKLLRLKLKFGYGLAPVVFNKQALQLLEMSVNLANIKYLDINHLVHIESPLILLQILKQTPNLSVIGITPQCLISSLTSDELCTYFNKLIKKLLIFAREGLSSIDSNKLIKLCKTFSNLEQLQCSVQHSNDLMFILEYLSKLSCIKIKCSEDLHLSVEDLNEKLQELGSKLKKTFLYEFTSQEDIFKNDNTYLDIWLNYKN</sequence>
<evidence type="ECO:0000313" key="4">
    <source>
        <dbReference type="Proteomes" id="UP000663832"/>
    </source>
</evidence>
<organism evidence="2 5">
    <name type="scientific">Adineta steineri</name>
    <dbReference type="NCBI Taxonomy" id="433720"/>
    <lineage>
        <taxon>Eukaryota</taxon>
        <taxon>Metazoa</taxon>
        <taxon>Spiralia</taxon>
        <taxon>Gnathifera</taxon>
        <taxon>Rotifera</taxon>
        <taxon>Eurotatoria</taxon>
        <taxon>Bdelloidea</taxon>
        <taxon>Adinetida</taxon>
        <taxon>Adinetidae</taxon>
        <taxon>Adineta</taxon>
    </lineage>
</organism>
<dbReference type="Proteomes" id="UP000663832">
    <property type="component" value="Unassembled WGS sequence"/>
</dbReference>